<dbReference type="InterPro" id="IPR029058">
    <property type="entry name" value="AB_hydrolase_fold"/>
</dbReference>
<dbReference type="Pfam" id="PF00107">
    <property type="entry name" value="ADH_zinc_N"/>
    <property type="match status" value="1"/>
</dbReference>
<dbReference type="SUPFAM" id="SSF50129">
    <property type="entry name" value="GroES-like"/>
    <property type="match status" value="1"/>
</dbReference>
<dbReference type="FunFam" id="3.90.180.10:FF:000067">
    <property type="entry name" value="alcohol dehydrogenase 1-like isoform X1"/>
    <property type="match status" value="1"/>
</dbReference>
<dbReference type="SUPFAM" id="SSF51735">
    <property type="entry name" value="NAD(P)-binding Rossmann-fold domains"/>
    <property type="match status" value="1"/>
</dbReference>
<dbReference type="Gene3D" id="3.40.50.720">
    <property type="entry name" value="NAD(P)-binding Rossmann-like Domain"/>
    <property type="match status" value="1"/>
</dbReference>
<dbReference type="Gene3D" id="3.90.180.10">
    <property type="entry name" value="Medium-chain alcohol dehydrogenases, catalytic domain"/>
    <property type="match status" value="1"/>
</dbReference>
<dbReference type="FunFam" id="3.40.50.720:FF:000003">
    <property type="entry name" value="S-(hydroxymethyl)glutathione dehydrogenase"/>
    <property type="match status" value="1"/>
</dbReference>
<protein>
    <recommendedName>
        <fullName evidence="10">S-formylglutathione hydrolase</fullName>
    </recommendedName>
</protein>
<dbReference type="SUPFAM" id="SSF53474">
    <property type="entry name" value="alpha/beta-Hydrolases"/>
    <property type="match status" value="1"/>
</dbReference>
<dbReference type="AlphaFoldDB" id="A0ABD3RAL4"/>
<keyword evidence="9" id="KW-1185">Reference proteome</keyword>
<comment type="cofactor">
    <cofactor evidence="1">
        <name>Zn(2+)</name>
        <dbReference type="ChEBI" id="CHEBI:29105"/>
    </cofactor>
</comment>
<evidence type="ECO:0000256" key="3">
    <source>
        <dbReference type="ARBA" id="ARBA00022833"/>
    </source>
</evidence>
<evidence type="ECO:0000259" key="7">
    <source>
        <dbReference type="Pfam" id="PF08240"/>
    </source>
</evidence>
<dbReference type="PANTHER" id="PTHR43880">
    <property type="entry name" value="ALCOHOL DEHYDROGENASE"/>
    <property type="match status" value="1"/>
</dbReference>
<proteinExistence type="predicted"/>
<dbReference type="InterPro" id="IPR013149">
    <property type="entry name" value="ADH-like_C"/>
</dbReference>
<dbReference type="Proteomes" id="UP001530377">
    <property type="component" value="Unassembled WGS sequence"/>
</dbReference>
<dbReference type="Pfam" id="PF00756">
    <property type="entry name" value="Esterase"/>
    <property type="match status" value="1"/>
</dbReference>
<dbReference type="EMBL" id="JALLPB020000364">
    <property type="protein sequence ID" value="KAL3809927.1"/>
    <property type="molecule type" value="Genomic_DNA"/>
</dbReference>
<dbReference type="InterPro" id="IPR014183">
    <property type="entry name" value="ADH_3"/>
</dbReference>
<dbReference type="GO" id="GO:0046872">
    <property type="term" value="F:metal ion binding"/>
    <property type="evidence" value="ECO:0007669"/>
    <property type="project" value="UniProtKB-KW"/>
</dbReference>
<dbReference type="GO" id="GO:0016491">
    <property type="term" value="F:oxidoreductase activity"/>
    <property type="evidence" value="ECO:0007669"/>
    <property type="project" value="UniProtKB-KW"/>
</dbReference>
<gene>
    <name evidence="8" type="ORF">ACHAXA_004788</name>
</gene>
<evidence type="ECO:0000259" key="6">
    <source>
        <dbReference type="Pfam" id="PF00107"/>
    </source>
</evidence>
<evidence type="ECO:0008006" key="10">
    <source>
        <dbReference type="Google" id="ProtNLM"/>
    </source>
</evidence>
<dbReference type="InterPro" id="IPR011032">
    <property type="entry name" value="GroES-like_sf"/>
</dbReference>
<dbReference type="InterPro" id="IPR000801">
    <property type="entry name" value="Esterase-like"/>
</dbReference>
<keyword evidence="2" id="KW-0479">Metal-binding</keyword>
<dbReference type="Pfam" id="PF08240">
    <property type="entry name" value="ADH_N"/>
    <property type="match status" value="1"/>
</dbReference>
<feature type="domain" description="Alcohol dehydrogenase-like N-terminal" evidence="7">
    <location>
        <begin position="366"/>
        <end position="457"/>
    </location>
</feature>
<dbReference type="Gene3D" id="3.40.50.1820">
    <property type="entry name" value="alpha/beta hydrolase"/>
    <property type="match status" value="1"/>
</dbReference>
<evidence type="ECO:0000256" key="1">
    <source>
        <dbReference type="ARBA" id="ARBA00001947"/>
    </source>
</evidence>
<comment type="caution">
    <text evidence="8">The sequence shown here is derived from an EMBL/GenBank/DDBJ whole genome shotgun (WGS) entry which is preliminary data.</text>
</comment>
<sequence length="713" mass="76284">MTTTEEAHAPSPSHVILSTQRVDGGIYHRIKHPSSSTGVHMTFGLFVPSRYADIASIDATMDESRTTRRGRKDNVPVMFWLSGLTCDDTNFAQKAGPRAFPAASREGICIVMPDTSPRDDPSIHNVDEYDLGIGAGFYVDATTAPYSAHYRMYSYVAHELPTFLADVLGIGRNGCRSLCGHSMGGHGALTISLRGPRGSWAAVSALAPICHPTSPGCAWGRRAFDAYLGGVEAGREHDAAVLLGKLAEPPFDEILVDYGTNDEFLTYLEPMSLVDAARVCGQALTCNARDGYDHSYHFVSSFVENHVMFHGARLRKRQAEASAASCALSNPYATTAGRPIECMAMVARAPKMPLCLETVIVDPPRAGEVRVKVICNALCHTDVYTLDGLDPEGLFPSILGHEAGCIVESVGEGVTSVRPGDHVIPCYTPQCCKPSCVFCQSPKTNLCPEIRGTQGRGLMPDGTTRFKDKDGKPIYHFMGCSTMCEYSVIAEISCAKISKDLPLEKACLFGCGVTTGLGAVWNTCKVEPNSTVAVFGLGAVGLAVVQGAKMAGASRIIGVDINPDKFPPALALGATDTIDSSSLDVPVQSHIAGTMTQWGVDYTFDCTGNVHVMRASLECAHRGWGTSCIIGVAASGHEICTRPFQLVTGRTWKGTAFGGFKSRRDVPRLVQQCIDGTLPVDHFITHTFDGVGCTNDAIDALHGGSCLRAVVRY</sequence>
<keyword evidence="3" id="KW-0862">Zinc</keyword>
<reference evidence="8 9" key="1">
    <citation type="submission" date="2024-10" db="EMBL/GenBank/DDBJ databases">
        <title>Updated reference genomes for cyclostephanoid diatoms.</title>
        <authorList>
            <person name="Roberts W.R."/>
            <person name="Alverson A.J."/>
        </authorList>
    </citation>
    <scope>NUCLEOTIDE SEQUENCE [LARGE SCALE GENOMIC DNA]</scope>
    <source>
        <strain evidence="8 9">AJA228-03</strain>
    </source>
</reference>
<dbReference type="CDD" id="cd08300">
    <property type="entry name" value="alcohol_DH_class_III"/>
    <property type="match status" value="1"/>
</dbReference>
<dbReference type="InterPro" id="IPR013154">
    <property type="entry name" value="ADH-like_N"/>
</dbReference>
<accession>A0ABD3RAL4</accession>
<evidence type="ECO:0000313" key="8">
    <source>
        <dbReference type="EMBL" id="KAL3809927.1"/>
    </source>
</evidence>
<feature type="domain" description="Alcohol dehydrogenase-like C-terminal" evidence="6">
    <location>
        <begin position="539"/>
        <end position="670"/>
    </location>
</feature>
<name>A0ABD3RAL4_9STRA</name>
<keyword evidence="5" id="KW-0520">NAD</keyword>
<evidence type="ECO:0000256" key="2">
    <source>
        <dbReference type="ARBA" id="ARBA00022723"/>
    </source>
</evidence>
<dbReference type="InterPro" id="IPR036291">
    <property type="entry name" value="NAD(P)-bd_dom_sf"/>
</dbReference>
<evidence type="ECO:0000313" key="9">
    <source>
        <dbReference type="Proteomes" id="UP001530377"/>
    </source>
</evidence>
<evidence type="ECO:0000256" key="5">
    <source>
        <dbReference type="ARBA" id="ARBA00023027"/>
    </source>
</evidence>
<keyword evidence="4" id="KW-0560">Oxidoreductase</keyword>
<organism evidence="8 9">
    <name type="scientific">Cyclostephanos tholiformis</name>
    <dbReference type="NCBI Taxonomy" id="382380"/>
    <lineage>
        <taxon>Eukaryota</taxon>
        <taxon>Sar</taxon>
        <taxon>Stramenopiles</taxon>
        <taxon>Ochrophyta</taxon>
        <taxon>Bacillariophyta</taxon>
        <taxon>Coscinodiscophyceae</taxon>
        <taxon>Thalassiosirophycidae</taxon>
        <taxon>Stephanodiscales</taxon>
        <taxon>Stephanodiscaceae</taxon>
        <taxon>Cyclostephanos</taxon>
    </lineage>
</organism>
<evidence type="ECO:0000256" key="4">
    <source>
        <dbReference type="ARBA" id="ARBA00023002"/>
    </source>
</evidence>
<dbReference type="PANTHER" id="PTHR43880:SF12">
    <property type="entry name" value="ALCOHOL DEHYDROGENASE CLASS-3"/>
    <property type="match status" value="1"/>
</dbReference>